<evidence type="ECO:0000256" key="2">
    <source>
        <dbReference type="ARBA" id="ARBA00023125"/>
    </source>
</evidence>
<evidence type="ECO:0000259" key="5">
    <source>
        <dbReference type="PROSITE" id="PS50977"/>
    </source>
</evidence>
<evidence type="ECO:0000256" key="4">
    <source>
        <dbReference type="SAM" id="MobiDB-lite"/>
    </source>
</evidence>
<dbReference type="PROSITE" id="PS50977">
    <property type="entry name" value="HTH_TETR_2"/>
    <property type="match status" value="1"/>
</dbReference>
<keyword evidence="1" id="KW-0805">Transcription regulation</keyword>
<evidence type="ECO:0000256" key="1">
    <source>
        <dbReference type="ARBA" id="ARBA00023015"/>
    </source>
</evidence>
<dbReference type="GO" id="GO:0000976">
    <property type="term" value="F:transcription cis-regulatory region binding"/>
    <property type="evidence" value="ECO:0007669"/>
    <property type="project" value="TreeGrafter"/>
</dbReference>
<evidence type="ECO:0000256" key="3">
    <source>
        <dbReference type="ARBA" id="ARBA00023163"/>
    </source>
</evidence>
<dbReference type="AlphaFoldDB" id="A0A6J6BR59"/>
<sequence>MTHRFIPPHDEDAPGSLDRRGRRHLAKRSRIIENAWALARRDGLAGISLRDLADSVDLRQPSLYAYFESKLGLYDAMFEEGQRQLLARSLARERLPDPRDELVAIVEDLVRFSSEDTVRHQLLFQRTIPGFEPSEVAMEPAREFVDLMTERLRAARIDGPGDVDLFSAIVSGLAHQQVANDPGGDRWVRLARRVVEAFVADVDRRADRSSKQRTTRRSLKT</sequence>
<dbReference type="PANTHER" id="PTHR30055:SF234">
    <property type="entry name" value="HTH-TYPE TRANSCRIPTIONAL REGULATOR BETI"/>
    <property type="match status" value="1"/>
</dbReference>
<dbReference type="InterPro" id="IPR050109">
    <property type="entry name" value="HTH-type_TetR-like_transc_reg"/>
</dbReference>
<keyword evidence="2" id="KW-0238">DNA-binding</keyword>
<protein>
    <submittedName>
        <fullName evidence="6">Unannotated protein</fullName>
    </submittedName>
</protein>
<dbReference type="GO" id="GO:0003700">
    <property type="term" value="F:DNA-binding transcription factor activity"/>
    <property type="evidence" value="ECO:0007669"/>
    <property type="project" value="TreeGrafter"/>
</dbReference>
<dbReference type="SUPFAM" id="SSF46689">
    <property type="entry name" value="Homeodomain-like"/>
    <property type="match status" value="1"/>
</dbReference>
<organism evidence="6">
    <name type="scientific">freshwater metagenome</name>
    <dbReference type="NCBI Taxonomy" id="449393"/>
    <lineage>
        <taxon>unclassified sequences</taxon>
        <taxon>metagenomes</taxon>
        <taxon>ecological metagenomes</taxon>
    </lineage>
</organism>
<proteinExistence type="predicted"/>
<accession>A0A6J6BR59</accession>
<dbReference type="InterPro" id="IPR009057">
    <property type="entry name" value="Homeodomain-like_sf"/>
</dbReference>
<dbReference type="Pfam" id="PF00440">
    <property type="entry name" value="TetR_N"/>
    <property type="match status" value="1"/>
</dbReference>
<reference evidence="6" key="1">
    <citation type="submission" date="2020-05" db="EMBL/GenBank/DDBJ databases">
        <authorList>
            <person name="Chiriac C."/>
            <person name="Salcher M."/>
            <person name="Ghai R."/>
            <person name="Kavagutti S V."/>
        </authorList>
    </citation>
    <scope>NUCLEOTIDE SEQUENCE</scope>
</reference>
<keyword evidence="3" id="KW-0804">Transcription</keyword>
<dbReference type="EMBL" id="CAEZSR010000006">
    <property type="protein sequence ID" value="CAB4541214.1"/>
    <property type="molecule type" value="Genomic_DNA"/>
</dbReference>
<feature type="domain" description="HTH tetR-type" evidence="5">
    <location>
        <begin position="25"/>
        <end position="85"/>
    </location>
</feature>
<name>A0A6J6BR59_9ZZZZ</name>
<dbReference type="InterPro" id="IPR001647">
    <property type="entry name" value="HTH_TetR"/>
</dbReference>
<dbReference type="Gene3D" id="1.10.357.10">
    <property type="entry name" value="Tetracycline Repressor, domain 2"/>
    <property type="match status" value="1"/>
</dbReference>
<gene>
    <name evidence="6" type="ORF">UFOPK1493_00326</name>
</gene>
<dbReference type="PANTHER" id="PTHR30055">
    <property type="entry name" value="HTH-TYPE TRANSCRIPTIONAL REGULATOR RUTR"/>
    <property type="match status" value="1"/>
</dbReference>
<evidence type="ECO:0000313" key="6">
    <source>
        <dbReference type="EMBL" id="CAB4541214.1"/>
    </source>
</evidence>
<feature type="region of interest" description="Disordered" evidence="4">
    <location>
        <begin position="1"/>
        <end position="20"/>
    </location>
</feature>